<dbReference type="RefSeq" id="WP_162447249.1">
    <property type="nucleotide sequence ID" value="NZ_CP048222.1"/>
</dbReference>
<name>A0A6C0GVE1_9BACT</name>
<dbReference type="KEGG" id="rhoz:GXP67_33970"/>
<evidence type="ECO:0000313" key="3">
    <source>
        <dbReference type="EMBL" id="QHT71310.1"/>
    </source>
</evidence>
<sequence>MKTIVCPTDFSACANNAVVYANQLANKTQARLVLVHSTFVPDAMPYAGISVHAATSTYGEEMMYQDRLVNLCQELKKQNPNSLVAYATKVGYRPVTDEIAHVANTENADLIVMGTTGAHGLKEIVLGSNTADVIEISRRPLLVVPEQASFAPIKHIIFAADLTREHPANIALTVELATLFGAHISFLHVLREDNFMTGTTAKIEYSHRFSGIGYDKVSFHTQEDENIERGILTFGKTHKADLIVMVNHQQSFWRSVFSNSHTKEMAYHTTIPLLAIHD</sequence>
<dbReference type="Proteomes" id="UP000480178">
    <property type="component" value="Chromosome"/>
</dbReference>
<evidence type="ECO:0000313" key="4">
    <source>
        <dbReference type="Proteomes" id="UP000480178"/>
    </source>
</evidence>
<gene>
    <name evidence="3" type="ORF">GXP67_33970</name>
</gene>
<dbReference type="AlphaFoldDB" id="A0A6C0GVE1"/>
<dbReference type="PANTHER" id="PTHR46268:SF6">
    <property type="entry name" value="UNIVERSAL STRESS PROTEIN UP12"/>
    <property type="match status" value="1"/>
</dbReference>
<dbReference type="Pfam" id="PF00582">
    <property type="entry name" value="Usp"/>
    <property type="match status" value="2"/>
</dbReference>
<proteinExistence type="inferred from homology"/>
<evidence type="ECO:0000259" key="2">
    <source>
        <dbReference type="Pfam" id="PF00582"/>
    </source>
</evidence>
<organism evidence="3 4">
    <name type="scientific">Rhodocytophaga rosea</name>
    <dbReference type="NCBI Taxonomy" id="2704465"/>
    <lineage>
        <taxon>Bacteria</taxon>
        <taxon>Pseudomonadati</taxon>
        <taxon>Bacteroidota</taxon>
        <taxon>Cytophagia</taxon>
        <taxon>Cytophagales</taxon>
        <taxon>Rhodocytophagaceae</taxon>
        <taxon>Rhodocytophaga</taxon>
    </lineage>
</organism>
<dbReference type="EMBL" id="CP048222">
    <property type="protein sequence ID" value="QHT71310.1"/>
    <property type="molecule type" value="Genomic_DNA"/>
</dbReference>
<protein>
    <submittedName>
        <fullName evidence="3">Universal stress protein</fullName>
    </submittedName>
</protein>
<dbReference type="InterPro" id="IPR014729">
    <property type="entry name" value="Rossmann-like_a/b/a_fold"/>
</dbReference>
<feature type="domain" description="UspA" evidence="2">
    <location>
        <begin position="153"/>
        <end position="277"/>
    </location>
</feature>
<reference evidence="3 4" key="1">
    <citation type="submission" date="2020-01" db="EMBL/GenBank/DDBJ databases">
        <authorList>
            <person name="Kim M.K."/>
        </authorList>
    </citation>
    <scope>NUCLEOTIDE SEQUENCE [LARGE SCALE GENOMIC DNA]</scope>
    <source>
        <strain evidence="3 4">172606-1</strain>
    </source>
</reference>
<keyword evidence="4" id="KW-1185">Reference proteome</keyword>
<dbReference type="Gene3D" id="3.40.50.620">
    <property type="entry name" value="HUPs"/>
    <property type="match status" value="2"/>
</dbReference>
<dbReference type="InterPro" id="IPR006016">
    <property type="entry name" value="UspA"/>
</dbReference>
<dbReference type="SUPFAM" id="SSF52402">
    <property type="entry name" value="Adenine nucleotide alpha hydrolases-like"/>
    <property type="match status" value="2"/>
</dbReference>
<feature type="domain" description="UspA" evidence="2">
    <location>
        <begin position="1"/>
        <end position="145"/>
    </location>
</feature>
<dbReference type="CDD" id="cd00293">
    <property type="entry name" value="USP-like"/>
    <property type="match status" value="2"/>
</dbReference>
<evidence type="ECO:0000256" key="1">
    <source>
        <dbReference type="ARBA" id="ARBA00008791"/>
    </source>
</evidence>
<dbReference type="InterPro" id="IPR006015">
    <property type="entry name" value="Universal_stress_UspA"/>
</dbReference>
<accession>A0A6C0GVE1</accession>
<comment type="similarity">
    <text evidence="1">Belongs to the universal stress protein A family.</text>
</comment>
<dbReference type="PRINTS" id="PR01438">
    <property type="entry name" value="UNVRSLSTRESS"/>
</dbReference>
<dbReference type="PANTHER" id="PTHR46268">
    <property type="entry name" value="STRESS RESPONSE PROTEIN NHAX"/>
    <property type="match status" value="1"/>
</dbReference>